<dbReference type="EMBL" id="UZAJ01014817">
    <property type="protein sequence ID" value="VDO71393.1"/>
    <property type="molecule type" value="Genomic_DNA"/>
</dbReference>
<dbReference type="AlphaFoldDB" id="A0A183HTH9"/>
<sequence length="139" mass="15821">MENDHVKVTYGLFSPSSLSFSEKHGVIARNDYWNTSLECSSCSILFNNEFNLKKHRKYCSFVKSGFTMFSTKKQASCAINEDVWNTTPGSDLSHQKFKHSTLWITANFLNSVTNSPSTVCKLSVEKNVNSKNDSRYKEL</sequence>
<dbReference type="STRING" id="387005.A0A183HTH9"/>
<evidence type="ECO:0000313" key="3">
    <source>
        <dbReference type="WBParaSite" id="OFLC_0001079101-mRNA-1"/>
    </source>
</evidence>
<keyword evidence="2" id="KW-1185">Reference proteome</keyword>
<organism evidence="3">
    <name type="scientific">Onchocerca flexuosa</name>
    <dbReference type="NCBI Taxonomy" id="387005"/>
    <lineage>
        <taxon>Eukaryota</taxon>
        <taxon>Metazoa</taxon>
        <taxon>Ecdysozoa</taxon>
        <taxon>Nematoda</taxon>
        <taxon>Chromadorea</taxon>
        <taxon>Rhabditida</taxon>
        <taxon>Spirurina</taxon>
        <taxon>Spiruromorpha</taxon>
        <taxon>Filarioidea</taxon>
        <taxon>Onchocercidae</taxon>
        <taxon>Onchocerca</taxon>
    </lineage>
</organism>
<gene>
    <name evidence="1" type="ORF">OFLC_LOCUS10795</name>
</gene>
<dbReference type="Proteomes" id="UP000267606">
    <property type="component" value="Unassembled WGS sequence"/>
</dbReference>
<protein>
    <submittedName>
        <fullName evidence="3">C2H2-type domain-containing protein</fullName>
    </submittedName>
</protein>
<reference evidence="3" key="1">
    <citation type="submission" date="2016-06" db="UniProtKB">
        <authorList>
            <consortium name="WormBaseParasite"/>
        </authorList>
    </citation>
    <scope>IDENTIFICATION</scope>
</reference>
<proteinExistence type="predicted"/>
<evidence type="ECO:0000313" key="1">
    <source>
        <dbReference type="EMBL" id="VDO71393.1"/>
    </source>
</evidence>
<name>A0A183HTH9_9BILA</name>
<dbReference type="WBParaSite" id="OFLC_0001079101-mRNA-1">
    <property type="protein sequence ID" value="OFLC_0001079101-mRNA-1"/>
    <property type="gene ID" value="OFLC_0001079101"/>
</dbReference>
<accession>A0A183HTH9</accession>
<reference evidence="1 2" key="2">
    <citation type="submission" date="2018-11" db="EMBL/GenBank/DDBJ databases">
        <authorList>
            <consortium name="Pathogen Informatics"/>
        </authorList>
    </citation>
    <scope>NUCLEOTIDE SEQUENCE [LARGE SCALE GENOMIC DNA]</scope>
</reference>
<evidence type="ECO:0000313" key="2">
    <source>
        <dbReference type="Proteomes" id="UP000267606"/>
    </source>
</evidence>